<dbReference type="PANTHER" id="PTHR19871">
    <property type="entry name" value="BETA TRANSDUCIN-RELATED PROTEIN"/>
    <property type="match status" value="1"/>
</dbReference>
<protein>
    <submittedName>
        <fullName evidence="2">Uncharacterized protein</fullName>
    </submittedName>
</protein>
<organism evidence="2 3">
    <name type="scientific">Sciurus vulgaris</name>
    <name type="common">Eurasian red squirrel</name>
    <dbReference type="NCBI Taxonomy" id="55149"/>
    <lineage>
        <taxon>Eukaryota</taxon>
        <taxon>Metazoa</taxon>
        <taxon>Chordata</taxon>
        <taxon>Craniata</taxon>
        <taxon>Vertebrata</taxon>
        <taxon>Euteleostomi</taxon>
        <taxon>Mammalia</taxon>
        <taxon>Eutheria</taxon>
        <taxon>Euarchontoglires</taxon>
        <taxon>Glires</taxon>
        <taxon>Rodentia</taxon>
        <taxon>Sciuromorpha</taxon>
        <taxon>Sciuridae</taxon>
        <taxon>Sciurinae</taxon>
        <taxon>Sciurini</taxon>
        <taxon>Sciurus</taxon>
    </lineage>
</organism>
<dbReference type="OrthoDB" id="2325716at2759"/>
<name>A0A8D2BDW7_SCIVU</name>
<dbReference type="AlphaFoldDB" id="A0A8D2BDW7"/>
<evidence type="ECO:0000313" key="2">
    <source>
        <dbReference type="Ensembl" id="ENSSVLP00005013169.1"/>
    </source>
</evidence>
<dbReference type="GeneTree" id="ENSGT00940000153648"/>
<feature type="chain" id="PRO_5034352734" evidence="1">
    <location>
        <begin position="22"/>
        <end position="336"/>
    </location>
</feature>
<evidence type="ECO:0000256" key="1">
    <source>
        <dbReference type="SAM" id="SignalP"/>
    </source>
</evidence>
<reference evidence="2" key="2">
    <citation type="submission" date="2025-09" db="UniProtKB">
        <authorList>
            <consortium name="Ensembl"/>
        </authorList>
    </citation>
    <scope>IDENTIFICATION</scope>
</reference>
<dbReference type="Ensembl" id="ENSSVLT00005014581.1">
    <property type="protein sequence ID" value="ENSSVLP00005013169.1"/>
    <property type="gene ID" value="ENSSVLG00005010441.1"/>
</dbReference>
<accession>A0A8D2BDW7</accession>
<proteinExistence type="predicted"/>
<dbReference type="PANTHER" id="PTHR19871:SF39">
    <property type="entry name" value="NACHT AND WD REPEAT DOMAIN-CONTAINING PROTEIN 2"/>
    <property type="match status" value="1"/>
</dbReference>
<keyword evidence="1" id="KW-0732">Signal</keyword>
<sequence length="336" mass="38739">EKRKLMKQCILLSTIIFGLLGEKYGNIRIPGEVEASEFEMILDAAMEAKLETKLLEEWYCRDENSVPAAYYLRPKSEMLRSNKNAMQPPVNAENEKPWQEISDEIKTILKAAVKLLHEKGKMKHSQAKRYLFSAIEDEFDFALGKQTPAFLKKCVCYIRKIANIERFVKIPEMGKYMDITGAEPRIIRDPEAQEKLIKLRDEFIPTIVASSNLRVYTSVTHCDMKLGYSQEIENHYIEGLVQQNFDTETDTLYDEILQHSSLCKTYASFYEYKCEALNIVHKYILPSKTGHINPLIVYGGPCTGKTLLLAEVAKKVNSLLFPMYIYENFFLGEKKI</sequence>
<dbReference type="Proteomes" id="UP000694564">
    <property type="component" value="Chromosome 9"/>
</dbReference>
<keyword evidence="3" id="KW-1185">Reference proteome</keyword>
<feature type="signal peptide" evidence="1">
    <location>
        <begin position="1"/>
        <end position="21"/>
    </location>
</feature>
<evidence type="ECO:0000313" key="3">
    <source>
        <dbReference type="Proteomes" id="UP000694564"/>
    </source>
</evidence>
<dbReference type="InterPro" id="IPR052752">
    <property type="entry name" value="NACHT-WD_repeat"/>
</dbReference>
<reference evidence="2" key="1">
    <citation type="submission" date="2025-08" db="UniProtKB">
        <authorList>
            <consortium name="Ensembl"/>
        </authorList>
    </citation>
    <scope>IDENTIFICATION</scope>
</reference>